<evidence type="ECO:0000313" key="2">
    <source>
        <dbReference type="EMBL" id="CAG7661030.1"/>
    </source>
</evidence>
<gene>
    <name evidence="2" type="ORF">AFUS01_LOCUS1364</name>
</gene>
<feature type="compositionally biased region" description="Polar residues" evidence="1">
    <location>
        <begin position="162"/>
        <end position="176"/>
    </location>
</feature>
<evidence type="ECO:0000313" key="3">
    <source>
        <dbReference type="Proteomes" id="UP000708208"/>
    </source>
</evidence>
<sequence>MADPRNVFRGRKGCLTRYKKAISDFAITAVTRANYAFYKTAMETLKANIDSVYQDLLTPCADQDAVDRVEAEVSPVLDDILDLENKLQEWDTELTKKEAEKEEQAAINRIQAQRPITRLVLLPKNPDLPETSSGLHKQVIPAISEPASSRTGTLDRTETQTHSKQSTNLTSPVTLI</sequence>
<dbReference type="EMBL" id="CAJVCH010007545">
    <property type="protein sequence ID" value="CAG7661030.1"/>
    <property type="molecule type" value="Genomic_DNA"/>
</dbReference>
<comment type="caution">
    <text evidence="2">The sequence shown here is derived from an EMBL/GenBank/DDBJ whole genome shotgun (WGS) entry which is preliminary data.</text>
</comment>
<feature type="region of interest" description="Disordered" evidence="1">
    <location>
        <begin position="125"/>
        <end position="176"/>
    </location>
</feature>
<accession>A0A8J2NGT4</accession>
<evidence type="ECO:0000256" key="1">
    <source>
        <dbReference type="SAM" id="MobiDB-lite"/>
    </source>
</evidence>
<dbReference type="AlphaFoldDB" id="A0A8J2NGT4"/>
<reference evidence="2" key="1">
    <citation type="submission" date="2021-06" db="EMBL/GenBank/DDBJ databases">
        <authorList>
            <person name="Hodson N. C."/>
            <person name="Mongue J. A."/>
            <person name="Jaron S. K."/>
        </authorList>
    </citation>
    <scope>NUCLEOTIDE SEQUENCE</scope>
</reference>
<proteinExistence type="predicted"/>
<dbReference type="Proteomes" id="UP000708208">
    <property type="component" value="Unassembled WGS sequence"/>
</dbReference>
<name>A0A8J2NGT4_9HEXA</name>
<keyword evidence="3" id="KW-1185">Reference proteome</keyword>
<organism evidence="2 3">
    <name type="scientific">Allacma fusca</name>
    <dbReference type="NCBI Taxonomy" id="39272"/>
    <lineage>
        <taxon>Eukaryota</taxon>
        <taxon>Metazoa</taxon>
        <taxon>Ecdysozoa</taxon>
        <taxon>Arthropoda</taxon>
        <taxon>Hexapoda</taxon>
        <taxon>Collembola</taxon>
        <taxon>Symphypleona</taxon>
        <taxon>Sminthuridae</taxon>
        <taxon>Allacma</taxon>
    </lineage>
</organism>
<protein>
    <submittedName>
        <fullName evidence="2">Uncharacterized protein</fullName>
    </submittedName>
</protein>